<comment type="caution">
    <text evidence="2">The sequence shown here is derived from an EMBL/GenBank/DDBJ whole genome shotgun (WGS) entry which is preliminary data.</text>
</comment>
<feature type="compositionally biased region" description="Basic and acidic residues" evidence="1">
    <location>
        <begin position="84"/>
        <end position="94"/>
    </location>
</feature>
<evidence type="ECO:0000256" key="1">
    <source>
        <dbReference type="SAM" id="MobiDB-lite"/>
    </source>
</evidence>
<dbReference type="PANTHER" id="PTHR35213:SF3">
    <property type="entry name" value="MYB-LIKE DOMAIN-CONTAINING PROTEIN"/>
    <property type="match status" value="1"/>
</dbReference>
<dbReference type="OrthoDB" id="68300at2759"/>
<dbReference type="PANTHER" id="PTHR35213">
    <property type="entry name" value="RING-TYPE DOMAIN-CONTAINING PROTEIN-RELATED"/>
    <property type="match status" value="1"/>
</dbReference>
<protein>
    <submittedName>
        <fullName evidence="2">Uncharacterized protein</fullName>
    </submittedName>
</protein>
<sequence>MHDAVFVAKPGLQRRQAEYPHCRHQRGGRPLWLVGCSGPQFESKRKQNKPKKEKANNRDTMDLSMILSPALEEEQQAPRAPPFRQEREPSRKWSADELQCAVAILQDFQQPSADSPVASQVDGMHSRDDVKPTPYYIRQEQGYKQEEREPFKPIFTRSADDAVQAAATGSRRGGEETKKRKTQKQNPSSAAWEEDKLSKLDLLVQADAVIKRRPTKTPSSPSSNYLRSGVWSLAEEEYAAALVSFFLEGLLDLPEGVTLRKFLAEKLCCNRRRVSMKLGTESLAGRKIPRKVGASVFVAANPPPSEEVRQEVDRELAELREANFTSGLLNSRRYYGEEGDDIYSQQRRLYKLGEYEEEDDDDAFRLHQKTPGHGYKRKADRNDFKPKRGKPTIIRTGFESPEEEEFVTTMFEYFTAGSLDLPEGTKLVTYLCQQLGCTPKQLSMKLAPQRMGERKFPDNVGSITYVRKVTGAGNASSDSSDDDDFSEELFEVESRITELRLAHEEAHKKVPPPVATPVKRERKLSTASLSSAGTASVASTPSVSPVRVFRRSGPWSHDEEVYAAALIDAFFKGVLDVAEGTTLRAFLSSRLCCNPMRISKKLASESIAEIPIPKKLGSSTYVRNVEVTPEEQAEAEDALRSLQRVYIHSSSSKRRGVIGSKRQHQSRGRRNRSLATALNTDSDGTESDSDAHNFVSRDMSPGKLQKTAKTHSPAQEARRQRFNVPHAGPELVVPAPLKEQLA</sequence>
<feature type="region of interest" description="Disordered" evidence="1">
    <location>
        <begin position="39"/>
        <end position="94"/>
    </location>
</feature>
<evidence type="ECO:0000313" key="3">
    <source>
        <dbReference type="Proteomes" id="UP000018721"/>
    </source>
</evidence>
<dbReference type="AlphaFoldDB" id="V9FIG9"/>
<dbReference type="HOGENOM" id="CLU_027687_1_0_1"/>
<feature type="region of interest" description="Disordered" evidence="1">
    <location>
        <begin position="652"/>
        <end position="742"/>
    </location>
</feature>
<feature type="region of interest" description="Disordered" evidence="1">
    <location>
        <begin position="368"/>
        <end position="394"/>
    </location>
</feature>
<feature type="region of interest" description="Disordered" evidence="1">
    <location>
        <begin position="111"/>
        <end position="191"/>
    </location>
</feature>
<feature type="compositionally biased region" description="Polar residues" evidence="1">
    <location>
        <begin position="673"/>
        <end position="682"/>
    </location>
</feature>
<dbReference type="eggNOG" id="ENOG502QW0A">
    <property type="taxonomic scope" value="Eukaryota"/>
</dbReference>
<reference evidence="2 3" key="1">
    <citation type="submission" date="2013-11" db="EMBL/GenBank/DDBJ databases">
        <title>The Genome Sequence of Phytophthora parasitica P1569.</title>
        <authorList>
            <consortium name="The Broad Institute Genomics Platform"/>
            <person name="Russ C."/>
            <person name="Tyler B."/>
            <person name="Panabieres F."/>
            <person name="Shan W."/>
            <person name="Tripathy S."/>
            <person name="Grunwald N."/>
            <person name="Machado M."/>
            <person name="Johnson C.S."/>
            <person name="Arredondo F."/>
            <person name="Hong C."/>
            <person name="Coffey M."/>
            <person name="Young S.K."/>
            <person name="Zeng Q."/>
            <person name="Gargeya S."/>
            <person name="Fitzgerald M."/>
            <person name="Abouelleil A."/>
            <person name="Alvarado L."/>
            <person name="Chapman S.B."/>
            <person name="Gainer-Dewar J."/>
            <person name="Goldberg J."/>
            <person name="Griggs A."/>
            <person name="Gujja S."/>
            <person name="Hansen M."/>
            <person name="Howarth C."/>
            <person name="Imamovic A."/>
            <person name="Ireland A."/>
            <person name="Larimer J."/>
            <person name="McCowan C."/>
            <person name="Murphy C."/>
            <person name="Pearson M."/>
            <person name="Poon T.W."/>
            <person name="Priest M."/>
            <person name="Roberts A."/>
            <person name="Saif S."/>
            <person name="Shea T."/>
            <person name="Sykes S."/>
            <person name="Wortman J."/>
            <person name="Nusbaum C."/>
            <person name="Birren B."/>
        </authorList>
    </citation>
    <scope>NUCLEOTIDE SEQUENCE [LARGE SCALE GENOMIC DNA]</scope>
    <source>
        <strain evidence="2 3">P1569</strain>
    </source>
</reference>
<dbReference type="EMBL" id="ANIZ01001006">
    <property type="protein sequence ID" value="ETI50583.1"/>
    <property type="molecule type" value="Genomic_DNA"/>
</dbReference>
<feature type="compositionally biased region" description="Basic and acidic residues" evidence="1">
    <location>
        <begin position="141"/>
        <end position="151"/>
    </location>
</feature>
<accession>V9FIG9</accession>
<proteinExistence type="predicted"/>
<name>V9FIG9_PHYNI</name>
<gene>
    <name evidence="2" type="ORF">F443_05909</name>
</gene>
<organism evidence="2 3">
    <name type="scientific">Phytophthora nicotianae P1569</name>
    <dbReference type="NCBI Taxonomy" id="1317065"/>
    <lineage>
        <taxon>Eukaryota</taxon>
        <taxon>Sar</taxon>
        <taxon>Stramenopiles</taxon>
        <taxon>Oomycota</taxon>
        <taxon>Peronosporomycetes</taxon>
        <taxon>Peronosporales</taxon>
        <taxon>Peronosporaceae</taxon>
        <taxon>Phytophthora</taxon>
    </lineage>
</organism>
<dbReference type="Proteomes" id="UP000018721">
    <property type="component" value="Unassembled WGS sequence"/>
</dbReference>
<feature type="compositionally biased region" description="Basic residues" evidence="1">
    <location>
        <begin position="368"/>
        <end position="379"/>
    </location>
</feature>
<feature type="compositionally biased region" description="Basic residues" evidence="1">
    <location>
        <begin position="652"/>
        <end position="672"/>
    </location>
</feature>
<keyword evidence="3" id="KW-1185">Reference proteome</keyword>
<evidence type="ECO:0000313" key="2">
    <source>
        <dbReference type="EMBL" id="ETI50583.1"/>
    </source>
</evidence>